<accession>A0ABX9WUT2</accession>
<protein>
    <recommendedName>
        <fullName evidence="3">DUF1508 domain-containing protein</fullName>
    </recommendedName>
</protein>
<evidence type="ECO:0008006" key="3">
    <source>
        <dbReference type="Google" id="ProtNLM"/>
    </source>
</evidence>
<evidence type="ECO:0000313" key="1">
    <source>
        <dbReference type="EMBL" id="RNM24738.1"/>
    </source>
</evidence>
<dbReference type="InterPro" id="IPR036913">
    <property type="entry name" value="YegP-like_sf"/>
</dbReference>
<reference evidence="1 2" key="1">
    <citation type="submission" date="2018-11" db="EMBL/GenBank/DDBJ databases">
        <title>Characterization of surface water Dickeya isolates.</title>
        <authorList>
            <person name="Van Gijsegem F."/>
            <person name="Pedron J."/>
        </authorList>
    </citation>
    <scope>NUCLEOTIDE SEQUENCE [LARGE SCALE GENOMIC DNA]</scope>
    <source>
        <strain evidence="1 2">FVG10-MFV-A16</strain>
    </source>
</reference>
<sequence>MCINIVISNKSLNEWNWRAINENGETVAASPHIFENRPLCIKNAEAFLDLIPDAKIYDFAGVPIDPMHLSNTAHAAERGTIKTTPTK</sequence>
<organism evidence="1 2">
    <name type="scientific">Dickeya undicola</name>
    <dbReference type="NCBI Taxonomy" id="1577887"/>
    <lineage>
        <taxon>Bacteria</taxon>
        <taxon>Pseudomonadati</taxon>
        <taxon>Pseudomonadota</taxon>
        <taxon>Gammaproteobacteria</taxon>
        <taxon>Enterobacterales</taxon>
        <taxon>Pectobacteriaceae</taxon>
        <taxon>Dickeya</taxon>
    </lineage>
</organism>
<dbReference type="Proteomes" id="UP000271870">
    <property type="component" value="Unassembled WGS sequence"/>
</dbReference>
<dbReference type="EMBL" id="RJLS01000008">
    <property type="protein sequence ID" value="RNM24738.1"/>
    <property type="molecule type" value="Genomic_DNA"/>
</dbReference>
<gene>
    <name evidence="1" type="ORF">EFS38_07775</name>
</gene>
<keyword evidence="2" id="KW-1185">Reference proteome</keyword>
<proteinExistence type="predicted"/>
<dbReference type="SUPFAM" id="SSF160113">
    <property type="entry name" value="YegP-like"/>
    <property type="match status" value="1"/>
</dbReference>
<dbReference type="RefSeq" id="WP_123250511.1">
    <property type="nucleotide sequence ID" value="NZ_RJLS01000008.1"/>
</dbReference>
<dbReference type="Gene3D" id="2.30.29.80">
    <property type="match status" value="1"/>
</dbReference>
<name>A0ABX9WUT2_9GAMM</name>
<comment type="caution">
    <text evidence="1">The sequence shown here is derived from an EMBL/GenBank/DDBJ whole genome shotgun (WGS) entry which is preliminary data.</text>
</comment>
<evidence type="ECO:0000313" key="2">
    <source>
        <dbReference type="Proteomes" id="UP000271870"/>
    </source>
</evidence>